<dbReference type="AlphaFoldDB" id="A0A0N4ZYU5"/>
<evidence type="ECO:0000313" key="2">
    <source>
        <dbReference type="WBParaSite" id="PTRK_0001396050.1"/>
    </source>
</evidence>
<sequence length="176" mass="21133">MANTYYISNNNNAHRYPYTYYKIQPASKNKFYITPSRYTKTQQPLKYNNYIQTNKQTPRHYAVKSYSIQKPYYNNQIPYSKYIYTKNQPTQNYNYYPTVKPTTNYQNLGIARQYYYPQYNYATRQPTTQYQYNYPSSSSSPLSSLQYEFTTPHKGHGFYGNELAQFWIICHDCPHG</sequence>
<evidence type="ECO:0000313" key="1">
    <source>
        <dbReference type="Proteomes" id="UP000038045"/>
    </source>
</evidence>
<dbReference type="WBParaSite" id="PTRK_0001396050.1">
    <property type="protein sequence ID" value="PTRK_0001396050.1"/>
    <property type="gene ID" value="PTRK_0001396050"/>
</dbReference>
<name>A0A0N4ZYU5_PARTI</name>
<accession>A0A0N4ZYU5</accession>
<reference evidence="2" key="1">
    <citation type="submission" date="2017-02" db="UniProtKB">
        <authorList>
            <consortium name="WormBaseParasite"/>
        </authorList>
    </citation>
    <scope>IDENTIFICATION</scope>
</reference>
<proteinExistence type="predicted"/>
<protein>
    <submittedName>
        <fullName evidence="2">Adhesive plaque matrix protein-like</fullName>
    </submittedName>
</protein>
<organism evidence="1 2">
    <name type="scientific">Parastrongyloides trichosuri</name>
    <name type="common">Possum-specific nematode worm</name>
    <dbReference type="NCBI Taxonomy" id="131310"/>
    <lineage>
        <taxon>Eukaryota</taxon>
        <taxon>Metazoa</taxon>
        <taxon>Ecdysozoa</taxon>
        <taxon>Nematoda</taxon>
        <taxon>Chromadorea</taxon>
        <taxon>Rhabditida</taxon>
        <taxon>Tylenchina</taxon>
        <taxon>Panagrolaimomorpha</taxon>
        <taxon>Strongyloidoidea</taxon>
        <taxon>Strongyloididae</taxon>
        <taxon>Parastrongyloides</taxon>
    </lineage>
</organism>
<dbReference type="Proteomes" id="UP000038045">
    <property type="component" value="Unplaced"/>
</dbReference>
<keyword evidence="1" id="KW-1185">Reference proteome</keyword>